<organism evidence="6 7">
    <name type="scientific">Emericella nidulans (strain FGSC A4 / ATCC 38163 / CBS 112.46 / NRRL 194 / M139)</name>
    <name type="common">Aspergillus nidulans</name>
    <dbReference type="NCBI Taxonomy" id="227321"/>
    <lineage>
        <taxon>Eukaryota</taxon>
        <taxon>Fungi</taxon>
        <taxon>Dikarya</taxon>
        <taxon>Ascomycota</taxon>
        <taxon>Pezizomycotina</taxon>
        <taxon>Eurotiomycetes</taxon>
        <taxon>Eurotiomycetidae</taxon>
        <taxon>Eurotiales</taxon>
        <taxon>Aspergillaceae</taxon>
        <taxon>Aspergillus</taxon>
        <taxon>Aspergillus subgen. Nidulantes</taxon>
    </lineage>
</organism>
<dbReference type="PROSITE" id="PS51683">
    <property type="entry name" value="SAM_OMT_II"/>
    <property type="match status" value="1"/>
</dbReference>
<dbReference type="PANTHER" id="PTHR43712:SF11">
    <property type="entry name" value="O-METHYLTRANSFERASE (AFU_ORTHOLOGUE AFUA_2G17820)-RELATED"/>
    <property type="match status" value="1"/>
</dbReference>
<dbReference type="InParanoid" id="Q5BAN2"/>
<dbReference type="OrthoDB" id="2410195at2759"/>
<dbReference type="InterPro" id="IPR001077">
    <property type="entry name" value="COMT_C"/>
</dbReference>
<dbReference type="AlphaFoldDB" id="Q5BAN2"/>
<dbReference type="HOGENOM" id="CLU_005533_5_0_1"/>
<dbReference type="GO" id="GO:0008757">
    <property type="term" value="F:S-adenosylmethionine-dependent methyltransferase activity"/>
    <property type="evidence" value="ECO:0000318"/>
    <property type="project" value="GO_Central"/>
</dbReference>
<dbReference type="KEGG" id="ani:ANIA_02398"/>
<evidence type="ECO:0000313" key="6">
    <source>
        <dbReference type="EMBL" id="CBF86762.1"/>
    </source>
</evidence>
<keyword evidence="2" id="KW-0808">Transferase</keyword>
<dbReference type="EMBL" id="BN001307">
    <property type="protein sequence ID" value="CBF86762.1"/>
    <property type="molecule type" value="Genomic_DNA"/>
</dbReference>
<dbReference type="GO" id="GO:0046983">
    <property type="term" value="F:protein dimerization activity"/>
    <property type="evidence" value="ECO:0007669"/>
    <property type="project" value="InterPro"/>
</dbReference>
<dbReference type="GO" id="GO:0008171">
    <property type="term" value="F:O-methyltransferase activity"/>
    <property type="evidence" value="ECO:0007669"/>
    <property type="project" value="InterPro"/>
</dbReference>
<protein>
    <submittedName>
        <fullName evidence="6">O-methyltransferase (AFU_orthologue AFUA_2G17820)</fullName>
    </submittedName>
</protein>
<accession>C8VNQ5</accession>
<dbReference type="SUPFAM" id="SSF46785">
    <property type="entry name" value="Winged helix' DNA-binding domain"/>
    <property type="match status" value="1"/>
</dbReference>
<dbReference type="OMA" id="MGYNFMD"/>
<dbReference type="GO" id="GO:0044550">
    <property type="term" value="P:secondary metabolite biosynthetic process"/>
    <property type="evidence" value="ECO:0000318"/>
    <property type="project" value="GO_Central"/>
</dbReference>
<dbReference type="eggNOG" id="KOG3178">
    <property type="taxonomic scope" value="Eukaryota"/>
</dbReference>
<evidence type="ECO:0000259" key="5">
    <source>
        <dbReference type="Pfam" id="PF08100"/>
    </source>
</evidence>
<reference evidence="7" key="2">
    <citation type="journal article" date="2009" name="Fungal Genet. Biol.">
        <title>The 2008 update of the Aspergillus nidulans genome annotation: a community effort.</title>
        <authorList>
            <person name="Wortman J.R."/>
            <person name="Gilsenan J.M."/>
            <person name="Joardar V."/>
            <person name="Deegan J."/>
            <person name="Clutterbuck J."/>
            <person name="Andersen M.R."/>
            <person name="Archer D."/>
            <person name="Bencina M."/>
            <person name="Braus G."/>
            <person name="Coutinho P."/>
            <person name="von Dohren H."/>
            <person name="Doonan J."/>
            <person name="Driessen A.J."/>
            <person name="Durek P."/>
            <person name="Espeso E."/>
            <person name="Fekete E."/>
            <person name="Flipphi M."/>
            <person name="Estrada C.G."/>
            <person name="Geysens S."/>
            <person name="Goldman G."/>
            <person name="de Groot P.W."/>
            <person name="Hansen K."/>
            <person name="Harris S.D."/>
            <person name="Heinekamp T."/>
            <person name="Helmstaedt K."/>
            <person name="Henrissat B."/>
            <person name="Hofmann G."/>
            <person name="Homan T."/>
            <person name="Horio T."/>
            <person name="Horiuchi H."/>
            <person name="James S."/>
            <person name="Jones M."/>
            <person name="Karaffa L."/>
            <person name="Karanyi Z."/>
            <person name="Kato M."/>
            <person name="Keller N."/>
            <person name="Kelly D.E."/>
            <person name="Kiel J.A."/>
            <person name="Kim J.M."/>
            <person name="van der Klei I.J."/>
            <person name="Klis F.M."/>
            <person name="Kovalchuk A."/>
            <person name="Krasevec N."/>
            <person name="Kubicek C.P."/>
            <person name="Liu B."/>
            <person name="Maccabe A."/>
            <person name="Meyer V."/>
            <person name="Mirabito P."/>
            <person name="Miskei M."/>
            <person name="Mos M."/>
            <person name="Mullins J."/>
            <person name="Nelson D.R."/>
            <person name="Nielsen J."/>
            <person name="Oakley B.R."/>
            <person name="Osmani S.A."/>
            <person name="Pakula T."/>
            <person name="Paszewski A."/>
            <person name="Paulsen I."/>
            <person name="Pilsyk S."/>
            <person name="Pocsi I."/>
            <person name="Punt P.J."/>
            <person name="Ram A.F."/>
            <person name="Ren Q."/>
            <person name="Robellet X."/>
            <person name="Robson G."/>
            <person name="Seiboth B."/>
            <person name="van Solingen P."/>
            <person name="Specht T."/>
            <person name="Sun J."/>
            <person name="Taheri-Talesh N."/>
            <person name="Takeshita N."/>
            <person name="Ussery D."/>
            <person name="vanKuyk P.A."/>
            <person name="Visser H."/>
            <person name="van de Vondervoort P.J."/>
            <person name="de Vries R.P."/>
            <person name="Walton J."/>
            <person name="Xiang X."/>
            <person name="Xiong Y."/>
            <person name="Zeng A.P."/>
            <person name="Brandt B.W."/>
            <person name="Cornell M.J."/>
            <person name="van den Hondel C.A."/>
            <person name="Visser J."/>
            <person name="Oliver S.G."/>
            <person name="Turner G."/>
        </authorList>
    </citation>
    <scope>GENOME REANNOTATION</scope>
    <source>
        <strain evidence="7">FGSC A4 / ATCC 38163 / CBS 112.46 / NRRL 194 / M139</strain>
    </source>
</reference>
<gene>
    <name evidence="6" type="ORF">ANIA_02398</name>
</gene>
<evidence type="ECO:0000256" key="2">
    <source>
        <dbReference type="ARBA" id="ARBA00022679"/>
    </source>
</evidence>
<dbReference type="RefSeq" id="XP_660002.1">
    <property type="nucleotide sequence ID" value="XM_654910.1"/>
</dbReference>
<dbReference type="InterPro" id="IPR029063">
    <property type="entry name" value="SAM-dependent_MTases_sf"/>
</dbReference>
<sequence length="449" mass="49829">MGSIGLLTSIKGPTLVSLVEDIRSAAIIDTSSSQSPQSHHHLLTLIDRLRLAAETPAETARRLMYQPPQNATIRALIDLGVFELLVKNARDGRNHGLSASELSVRTNAESDLIARLMRVATSLGLCDSNLNPECAEPETIYSANSKTEIMTKPLGRDGLRCLYDLTMPTLSVLPSYLAQNAYMMPTDYDASPMRWATGQSQFEWLEERPGQQARFNALMASRREGQARWFDIYPVERLLRSIPSFEDGAAKKDENVFMIDIGGNEGHDLLWFLERYPYFRGRLILQDLPTVVARNEIQLERKGIEVMGYSFFDQQPVKGTSTLFQYTILSLVSKADCTQGHSSTTSAPSSTTGRTACVQILQNTICAMGPDSRILIVDFVLPDMDTPLFQASLDIQMMCLGSGVERSRSEWANLLRKVGLEIRGVWSVSPTQESVLEVGRVRDVNGNGS</sequence>
<dbReference type="InterPro" id="IPR016461">
    <property type="entry name" value="COMT-like"/>
</dbReference>
<feature type="domain" description="O-methyltransferase dimerisation" evidence="5">
    <location>
        <begin position="71"/>
        <end position="143"/>
    </location>
</feature>
<dbReference type="InterPro" id="IPR036390">
    <property type="entry name" value="WH_DNA-bd_sf"/>
</dbReference>
<dbReference type="Pfam" id="PF00891">
    <property type="entry name" value="Methyltransf_2"/>
    <property type="match status" value="1"/>
</dbReference>
<name>Q5BAN2_EMENI</name>
<keyword evidence="3" id="KW-0949">S-adenosyl-L-methionine</keyword>
<dbReference type="Gene3D" id="1.10.10.10">
    <property type="entry name" value="Winged helix-like DNA-binding domain superfamily/Winged helix DNA-binding domain"/>
    <property type="match status" value="1"/>
</dbReference>
<dbReference type="InterPro" id="IPR012967">
    <property type="entry name" value="COMT_dimerisation"/>
</dbReference>
<keyword evidence="1" id="KW-0489">Methyltransferase</keyword>
<dbReference type="GO" id="GO:0032259">
    <property type="term" value="P:methylation"/>
    <property type="evidence" value="ECO:0007669"/>
    <property type="project" value="UniProtKB-KW"/>
</dbReference>
<proteinExistence type="predicted"/>
<dbReference type="SUPFAM" id="SSF53335">
    <property type="entry name" value="S-adenosyl-L-methionine-dependent methyltransferases"/>
    <property type="match status" value="1"/>
</dbReference>
<dbReference type="Pfam" id="PF08100">
    <property type="entry name" value="Dimerisation"/>
    <property type="match status" value="1"/>
</dbReference>
<evidence type="ECO:0000259" key="4">
    <source>
        <dbReference type="Pfam" id="PF00891"/>
    </source>
</evidence>
<dbReference type="PANTHER" id="PTHR43712">
    <property type="entry name" value="PUTATIVE (AFU_ORTHOLOGUE AFUA_4G14580)-RELATED"/>
    <property type="match status" value="1"/>
</dbReference>
<dbReference type="Proteomes" id="UP000000560">
    <property type="component" value="Chromosome VII"/>
</dbReference>
<dbReference type="GeneID" id="2874661"/>
<keyword evidence="7" id="KW-1185">Reference proteome</keyword>
<dbReference type="InterPro" id="IPR036388">
    <property type="entry name" value="WH-like_DNA-bd_sf"/>
</dbReference>
<dbReference type="Gene3D" id="3.40.50.150">
    <property type="entry name" value="Vaccinia Virus protein VP39"/>
    <property type="match status" value="1"/>
</dbReference>
<evidence type="ECO:0000256" key="3">
    <source>
        <dbReference type="ARBA" id="ARBA00022691"/>
    </source>
</evidence>
<accession>Q5BAN2</accession>
<reference evidence="7" key="1">
    <citation type="journal article" date="2005" name="Nature">
        <title>Sequencing of Aspergillus nidulans and comparative analysis with A. fumigatus and A. oryzae.</title>
        <authorList>
            <person name="Galagan J.E."/>
            <person name="Calvo S.E."/>
            <person name="Cuomo C."/>
            <person name="Ma L.J."/>
            <person name="Wortman J.R."/>
            <person name="Batzoglou S."/>
            <person name="Lee S.I."/>
            <person name="Basturkmen M."/>
            <person name="Spevak C.C."/>
            <person name="Clutterbuck J."/>
            <person name="Kapitonov V."/>
            <person name="Jurka J."/>
            <person name="Scazzocchio C."/>
            <person name="Farman M."/>
            <person name="Butler J."/>
            <person name="Purcell S."/>
            <person name="Harris S."/>
            <person name="Braus G.H."/>
            <person name="Draht O."/>
            <person name="Busch S."/>
            <person name="D'Enfert C."/>
            <person name="Bouchier C."/>
            <person name="Goldman G.H."/>
            <person name="Bell-Pedersen D."/>
            <person name="Griffiths-Jones S."/>
            <person name="Doonan J.H."/>
            <person name="Yu J."/>
            <person name="Vienken K."/>
            <person name="Pain A."/>
            <person name="Freitag M."/>
            <person name="Selker E.U."/>
            <person name="Archer D.B."/>
            <person name="Penalva M.A."/>
            <person name="Oakley B.R."/>
            <person name="Momany M."/>
            <person name="Tanaka T."/>
            <person name="Kumagai T."/>
            <person name="Asai K."/>
            <person name="Machida M."/>
            <person name="Nierman W.C."/>
            <person name="Denning D.W."/>
            <person name="Caddick M."/>
            <person name="Hynes M."/>
            <person name="Paoletti M."/>
            <person name="Fischer R."/>
            <person name="Miller B."/>
            <person name="Dyer P."/>
            <person name="Sachs M.S."/>
            <person name="Osmani S.A."/>
            <person name="Birren B.W."/>
        </authorList>
    </citation>
    <scope>NUCLEOTIDE SEQUENCE [LARGE SCALE GENOMIC DNA]</scope>
    <source>
        <strain evidence="7">FGSC A4 / ATCC 38163 / CBS 112.46 / NRRL 194 / M139</strain>
    </source>
</reference>
<evidence type="ECO:0000313" key="7">
    <source>
        <dbReference type="Proteomes" id="UP000000560"/>
    </source>
</evidence>
<evidence type="ECO:0000256" key="1">
    <source>
        <dbReference type="ARBA" id="ARBA00022603"/>
    </source>
</evidence>
<feature type="domain" description="O-methyltransferase C-terminal" evidence="4">
    <location>
        <begin position="356"/>
        <end position="419"/>
    </location>
</feature>